<dbReference type="EMBL" id="JAHWGI010000970">
    <property type="protein sequence ID" value="KAK3919190.1"/>
    <property type="molecule type" value="Genomic_DNA"/>
</dbReference>
<dbReference type="AlphaFoldDB" id="A0AAE1LH40"/>
<accession>A0AAE1LH40</accession>
<evidence type="ECO:0000313" key="3">
    <source>
        <dbReference type="Proteomes" id="UP001219518"/>
    </source>
</evidence>
<sequence length="210" mass="22920">MSVFQRLKSKVSNHATIMSPDSLERGVLYPVTEFRLRQSDFLDKKGNYPTNLLAYFSINELKYYMTCPALYNGTSSEDVEEMNAEIRKGKVPSICYYGKDGKRNDVLIHPHGEGVDEKRLEEFTVKMNDTPTKATSGTSATPTKATTSGSSATPTKATTSGSSSASPTKATTSGVNEKQLEKFSVNVDEATTSGALATPSKKMKFSEELE</sequence>
<protein>
    <submittedName>
        <fullName evidence="2">UPF0182 protein</fullName>
    </submittedName>
</protein>
<proteinExistence type="predicted"/>
<comment type="caution">
    <text evidence="2">The sequence shown here is derived from an EMBL/GenBank/DDBJ whole genome shotgun (WGS) entry which is preliminary data.</text>
</comment>
<keyword evidence="3" id="KW-1185">Reference proteome</keyword>
<organism evidence="2 3">
    <name type="scientific">Frankliniella fusca</name>
    <dbReference type="NCBI Taxonomy" id="407009"/>
    <lineage>
        <taxon>Eukaryota</taxon>
        <taxon>Metazoa</taxon>
        <taxon>Ecdysozoa</taxon>
        <taxon>Arthropoda</taxon>
        <taxon>Hexapoda</taxon>
        <taxon>Insecta</taxon>
        <taxon>Pterygota</taxon>
        <taxon>Neoptera</taxon>
        <taxon>Paraneoptera</taxon>
        <taxon>Thysanoptera</taxon>
        <taxon>Terebrantia</taxon>
        <taxon>Thripoidea</taxon>
        <taxon>Thripidae</taxon>
        <taxon>Frankliniella</taxon>
    </lineage>
</organism>
<dbReference type="Proteomes" id="UP001219518">
    <property type="component" value="Unassembled WGS sequence"/>
</dbReference>
<reference evidence="2" key="1">
    <citation type="submission" date="2021-07" db="EMBL/GenBank/DDBJ databases">
        <authorList>
            <person name="Catto M.A."/>
            <person name="Jacobson A."/>
            <person name="Kennedy G."/>
            <person name="Labadie P."/>
            <person name="Hunt B.G."/>
            <person name="Srinivasan R."/>
        </authorList>
    </citation>
    <scope>NUCLEOTIDE SEQUENCE</scope>
    <source>
        <strain evidence="2">PL_HMW_Pooled</strain>
        <tissue evidence="2">Head</tissue>
    </source>
</reference>
<evidence type="ECO:0000256" key="1">
    <source>
        <dbReference type="SAM" id="MobiDB-lite"/>
    </source>
</evidence>
<name>A0AAE1LH40_9NEOP</name>
<feature type="compositionally biased region" description="Low complexity" evidence="1">
    <location>
        <begin position="130"/>
        <end position="174"/>
    </location>
</feature>
<reference evidence="2" key="2">
    <citation type="journal article" date="2023" name="BMC Genomics">
        <title>Pest status, molecular evolution, and epigenetic factors derived from the genome assembly of Frankliniella fusca, a thysanopteran phytovirus vector.</title>
        <authorList>
            <person name="Catto M.A."/>
            <person name="Labadie P.E."/>
            <person name="Jacobson A.L."/>
            <person name="Kennedy G.G."/>
            <person name="Srinivasan R."/>
            <person name="Hunt B.G."/>
        </authorList>
    </citation>
    <scope>NUCLEOTIDE SEQUENCE</scope>
    <source>
        <strain evidence="2">PL_HMW_Pooled</strain>
    </source>
</reference>
<evidence type="ECO:0000313" key="2">
    <source>
        <dbReference type="EMBL" id="KAK3919190.1"/>
    </source>
</evidence>
<gene>
    <name evidence="2" type="ORF">KUF71_008339</name>
</gene>
<feature type="region of interest" description="Disordered" evidence="1">
    <location>
        <begin position="128"/>
        <end position="210"/>
    </location>
</feature>